<sequence length="122" mass="13581">MLVPIPPVFLCHLCTAYVSLCMSWHGFCNSSNYLASCVPEVRARITQRLNFTITGFAACPIRTKLRRGWHPPAMFAVWLIPADLRSPRTVVCLSTARSASGSFFGKGKNGRNPQTCVLRHDQ</sequence>
<dbReference type="AlphaFoldDB" id="A0AAD8XQH5"/>
<evidence type="ECO:0000256" key="1">
    <source>
        <dbReference type="SAM" id="SignalP"/>
    </source>
</evidence>
<protein>
    <recommendedName>
        <fullName evidence="4">Secreted protein</fullName>
    </recommendedName>
</protein>
<keyword evidence="1" id="KW-0732">Signal</keyword>
<dbReference type="GeneID" id="85385297"/>
<evidence type="ECO:0000313" key="3">
    <source>
        <dbReference type="Proteomes" id="UP001244207"/>
    </source>
</evidence>
<comment type="caution">
    <text evidence="2">The sequence shown here is derived from an EMBL/GenBank/DDBJ whole genome shotgun (WGS) entry which is preliminary data.</text>
</comment>
<organism evidence="2 3">
    <name type="scientific">Glomerella acutata</name>
    <name type="common">Colletotrichum acutatum</name>
    <dbReference type="NCBI Taxonomy" id="27357"/>
    <lineage>
        <taxon>Eukaryota</taxon>
        <taxon>Fungi</taxon>
        <taxon>Dikarya</taxon>
        <taxon>Ascomycota</taxon>
        <taxon>Pezizomycotina</taxon>
        <taxon>Sordariomycetes</taxon>
        <taxon>Hypocreomycetidae</taxon>
        <taxon>Glomerellales</taxon>
        <taxon>Glomerellaceae</taxon>
        <taxon>Colletotrichum</taxon>
        <taxon>Colletotrichum acutatum species complex</taxon>
    </lineage>
</organism>
<name>A0AAD8XQH5_GLOAC</name>
<dbReference type="EMBL" id="JAHMHS010000002">
    <property type="protein sequence ID" value="KAK1731511.1"/>
    <property type="molecule type" value="Genomic_DNA"/>
</dbReference>
<accession>A0AAD8XQH5</accession>
<feature type="chain" id="PRO_5042047811" description="Secreted protein" evidence="1">
    <location>
        <begin position="17"/>
        <end position="122"/>
    </location>
</feature>
<dbReference type="Proteomes" id="UP001244207">
    <property type="component" value="Unassembled WGS sequence"/>
</dbReference>
<reference evidence="2" key="1">
    <citation type="submission" date="2021-12" db="EMBL/GenBank/DDBJ databases">
        <title>Comparative genomics, transcriptomics and evolutionary studies reveal genomic signatures of adaptation to plant cell wall in hemibiotrophic fungi.</title>
        <authorList>
            <consortium name="DOE Joint Genome Institute"/>
            <person name="Baroncelli R."/>
            <person name="Diaz J.F."/>
            <person name="Benocci T."/>
            <person name="Peng M."/>
            <person name="Battaglia E."/>
            <person name="Haridas S."/>
            <person name="Andreopoulos W."/>
            <person name="Labutti K."/>
            <person name="Pangilinan J."/>
            <person name="Floch G.L."/>
            <person name="Makela M.R."/>
            <person name="Henrissat B."/>
            <person name="Grigoriev I.V."/>
            <person name="Crouch J.A."/>
            <person name="De Vries R.P."/>
            <person name="Sukno S.A."/>
            <person name="Thon M.R."/>
        </authorList>
    </citation>
    <scope>NUCLEOTIDE SEQUENCE</scope>
    <source>
        <strain evidence="2">CBS 112980</strain>
    </source>
</reference>
<evidence type="ECO:0000313" key="2">
    <source>
        <dbReference type="EMBL" id="KAK1731511.1"/>
    </source>
</evidence>
<gene>
    <name evidence="2" type="ORF">BDZ83DRAFT_161461</name>
</gene>
<feature type="signal peptide" evidence="1">
    <location>
        <begin position="1"/>
        <end position="16"/>
    </location>
</feature>
<keyword evidence="3" id="KW-1185">Reference proteome</keyword>
<evidence type="ECO:0008006" key="4">
    <source>
        <dbReference type="Google" id="ProtNLM"/>
    </source>
</evidence>
<dbReference type="RefSeq" id="XP_060371566.1">
    <property type="nucleotide sequence ID" value="XM_060501398.1"/>
</dbReference>
<proteinExistence type="predicted"/>